<reference evidence="3" key="1">
    <citation type="submission" date="2023-10" db="EMBL/GenBank/DDBJ databases">
        <authorList>
            <person name="Chen Y."/>
            <person name="Shah S."/>
            <person name="Dougan E. K."/>
            <person name="Thang M."/>
            <person name="Chan C."/>
        </authorList>
    </citation>
    <scope>NUCLEOTIDE SEQUENCE [LARGE SCALE GENOMIC DNA]</scope>
</reference>
<proteinExistence type="predicted"/>
<evidence type="ECO:0000259" key="2">
    <source>
        <dbReference type="Pfam" id="PF07727"/>
    </source>
</evidence>
<name>A0ABN9STI8_9DINO</name>
<dbReference type="PANTHER" id="PTHR11439">
    <property type="entry name" value="GAG-POL-RELATED RETROTRANSPOSON"/>
    <property type="match status" value="1"/>
</dbReference>
<evidence type="ECO:0000313" key="4">
    <source>
        <dbReference type="Proteomes" id="UP001189429"/>
    </source>
</evidence>
<feature type="domain" description="Reverse transcriptase Ty1/copia-type" evidence="2">
    <location>
        <begin position="472"/>
        <end position="602"/>
    </location>
</feature>
<sequence length="881" mass="96417">ERDAPQVWIDYSFPGMKGTGDAMTLLVCLDFESSAIESASVMEKGTVEYGIKVLVQALQYWGRKRMVVSSGQENAITAPARAAAAARDEETVLQVGPRFDSKSKGPIEAAGGKVQQLIRTLVYTVNARYKVELKPSEPISSCLARHAGWILTRLTVRGDGLTPHRRLEGRDYHGQIAEFAETAMHKLPPGAAGKINARWDKGIWLGKANVSDEHMIGTPRGRVFARSIARRPGEKRWNKNLFSQIICTPFDPKATLLARGAMNRPRYLTKGVLNRLGRTPGCPACDETGQHRTAECRARLEALLDAEDIAKGLAAQAGARAEAPPPAREAVRKQSKRAPAEEPGRGAAAAAAAAAVAAPSVAEDVAMDHEEESVEMMVQDPAEITEGVKRQVSEKEEMPEGKKARVVGGLAANIMPIELCAVDLGEYAAEPCEEKDLSNVEGAKGMLARGKWLQDWMVGTDTVRCRFVAMKVAYQARDDAFAGAPSLKFVRLALVLAATFRNLMKVYLIGLWDISNAFFHAEMDEDACVVPPSGEEEPNVVWQLRKALYGTRRASKLFQHKVIGTLIDQGFIRMLVTEIVFYHVQKGIYIVVHGDDFMAVGAVEDLRWPSEILEAKYEVKRSPFVGPAAGGGEATSGHFLKRTVRWTEKGFHWESDAKHARTAVEACGKLPAAREISPASKSMGKEVPTALDKLRHAEGKLFQPAAPTALYLAADRPDIQFATSWIMRGMQEPLVLDELELKRLAAYLVTIVTDSDWAGDEEARMSRGGGFEYIGSACIDSWAGQQATRALSSGEAEYVEMTNCAARGIFTKNLFEEMGIQMAVKVCEDITAAIGICSRLGVGRIRHLDVKYLWLQEKVAEKEVPTVKVPTAENVADLMTK</sequence>
<evidence type="ECO:0000313" key="3">
    <source>
        <dbReference type="EMBL" id="CAK0835766.1"/>
    </source>
</evidence>
<protein>
    <recommendedName>
        <fullName evidence="2">Reverse transcriptase Ty1/copia-type domain-containing protein</fullName>
    </recommendedName>
</protein>
<dbReference type="Pfam" id="PF07727">
    <property type="entry name" value="RVT_2"/>
    <property type="match status" value="1"/>
</dbReference>
<accession>A0ABN9STI8</accession>
<dbReference type="EMBL" id="CAUYUJ010013191">
    <property type="protein sequence ID" value="CAK0835766.1"/>
    <property type="molecule type" value="Genomic_DNA"/>
</dbReference>
<evidence type="ECO:0000256" key="1">
    <source>
        <dbReference type="SAM" id="MobiDB-lite"/>
    </source>
</evidence>
<dbReference type="Proteomes" id="UP001189429">
    <property type="component" value="Unassembled WGS sequence"/>
</dbReference>
<organism evidence="3 4">
    <name type="scientific">Prorocentrum cordatum</name>
    <dbReference type="NCBI Taxonomy" id="2364126"/>
    <lineage>
        <taxon>Eukaryota</taxon>
        <taxon>Sar</taxon>
        <taxon>Alveolata</taxon>
        <taxon>Dinophyceae</taxon>
        <taxon>Prorocentrales</taxon>
        <taxon>Prorocentraceae</taxon>
        <taxon>Prorocentrum</taxon>
    </lineage>
</organism>
<feature type="region of interest" description="Disordered" evidence="1">
    <location>
        <begin position="315"/>
        <end position="347"/>
    </location>
</feature>
<feature type="non-terminal residue" evidence="3">
    <location>
        <position position="881"/>
    </location>
</feature>
<dbReference type="InterPro" id="IPR013103">
    <property type="entry name" value="RVT_2"/>
</dbReference>
<feature type="non-terminal residue" evidence="3">
    <location>
        <position position="1"/>
    </location>
</feature>
<dbReference type="CDD" id="cd09272">
    <property type="entry name" value="RNase_HI_RT_Ty1"/>
    <property type="match status" value="1"/>
</dbReference>
<dbReference type="PANTHER" id="PTHR11439:SF483">
    <property type="entry name" value="PEPTIDE SYNTHASE GLIP-LIKE, PUTATIVE (AFU_ORTHOLOGUE AFUA_3G12920)-RELATED"/>
    <property type="match status" value="1"/>
</dbReference>
<comment type="caution">
    <text evidence="3">The sequence shown here is derived from an EMBL/GenBank/DDBJ whole genome shotgun (WGS) entry which is preliminary data.</text>
</comment>
<gene>
    <name evidence="3" type="ORF">PCOR1329_LOCUS32475</name>
</gene>
<keyword evidence="4" id="KW-1185">Reference proteome</keyword>